<dbReference type="KEGG" id="vha:VIBHAR_05579"/>
<evidence type="ECO:0000313" key="2">
    <source>
        <dbReference type="EMBL" id="ABU73482.1"/>
    </source>
</evidence>
<protein>
    <submittedName>
        <fullName evidence="2">Uncharacterized protein</fullName>
    </submittedName>
</protein>
<sequence>MPMHNEMIQPSRFGIIGRTCIASVLMIAGVFTLM</sequence>
<proteinExistence type="predicted"/>
<feature type="transmembrane region" description="Helical" evidence="1">
    <location>
        <begin position="12"/>
        <end position="33"/>
    </location>
</feature>
<keyword evidence="1" id="KW-0472">Membrane</keyword>
<keyword evidence="1" id="KW-1133">Transmembrane helix</keyword>
<reference evidence="2 3" key="1">
    <citation type="submission" date="2007-08" db="EMBL/GenBank/DDBJ databases">
        <authorList>
            <consortium name="The Vibrio harveyi Genome Sequencing Project"/>
            <person name="Bassler B."/>
            <person name="Clifton S.W."/>
            <person name="Fulton L."/>
            <person name="Delehaunty K."/>
            <person name="Fronick C."/>
            <person name="Harrison M."/>
            <person name="Markivic C."/>
            <person name="Fulton R."/>
            <person name="Tin-Wollam A.-M."/>
            <person name="Shah N."/>
            <person name="Pepin K."/>
            <person name="Nash W."/>
            <person name="Thiruvilangam P."/>
            <person name="Bhonagiri V."/>
            <person name="Waters C."/>
            <person name="Tu K.C."/>
            <person name="Irgon J."/>
            <person name="Wilson R.K."/>
        </authorList>
    </citation>
    <scope>NUCLEOTIDE SEQUENCE [LARGE SCALE GENOMIC DNA]</scope>
    <source>
        <strain evidence="3">ATCC BAA-1116 / BB120</strain>
    </source>
</reference>
<evidence type="ECO:0000313" key="3">
    <source>
        <dbReference type="Proteomes" id="UP000008152"/>
    </source>
</evidence>
<organism evidence="2 3">
    <name type="scientific">Vibrio campbellii (strain ATCC BAA-1116)</name>
    <dbReference type="NCBI Taxonomy" id="2902295"/>
    <lineage>
        <taxon>Bacteria</taxon>
        <taxon>Pseudomonadati</taxon>
        <taxon>Pseudomonadota</taxon>
        <taxon>Gammaproteobacteria</taxon>
        <taxon>Vibrionales</taxon>
        <taxon>Vibrionaceae</taxon>
        <taxon>Vibrio</taxon>
    </lineage>
</organism>
<dbReference type="EMBL" id="CP000790">
    <property type="protein sequence ID" value="ABU73482.1"/>
    <property type="molecule type" value="Genomic_DNA"/>
</dbReference>
<dbReference type="AlphaFoldDB" id="A7N469"/>
<evidence type="ECO:0000256" key="1">
    <source>
        <dbReference type="SAM" id="Phobius"/>
    </source>
</evidence>
<keyword evidence="1" id="KW-0812">Transmembrane</keyword>
<gene>
    <name evidence="2" type="ordered locus">VIBHAR_05579</name>
</gene>
<name>A7N469_VIBC1</name>
<dbReference type="PATRIC" id="fig|338187.36.peg.4460"/>
<dbReference type="Proteomes" id="UP000008152">
    <property type="component" value="Chromosome II"/>
</dbReference>
<accession>A7N469</accession>